<protein>
    <submittedName>
        <fullName evidence="4">Amidase enhancer</fullName>
    </submittedName>
</protein>
<dbReference type="InterPro" id="IPR036365">
    <property type="entry name" value="PGBD-like_sf"/>
</dbReference>
<dbReference type="Gene3D" id="1.10.101.10">
    <property type="entry name" value="PGBD-like superfamily/PGBD"/>
    <property type="match status" value="1"/>
</dbReference>
<evidence type="ECO:0000313" key="5">
    <source>
        <dbReference type="Proteomes" id="UP000093954"/>
    </source>
</evidence>
<feature type="domain" description="Two component regulator three Y" evidence="2">
    <location>
        <begin position="420"/>
        <end position="484"/>
    </location>
</feature>
<feature type="domain" description="Sporulation stage II protein D amidase enhancer LytB N-terminal" evidence="3">
    <location>
        <begin position="122"/>
        <end position="213"/>
    </location>
</feature>
<proteinExistence type="predicted"/>
<comment type="caution">
    <text evidence="4">The sequence shown here is derived from an EMBL/GenBank/DDBJ whole genome shotgun (WGS) entry which is preliminary data.</text>
</comment>
<dbReference type="InterPro" id="IPR013693">
    <property type="entry name" value="SpoIID/LytB_N"/>
</dbReference>
<feature type="domain" description="Peptidoglycan binding-like" evidence="1">
    <location>
        <begin position="781"/>
        <end position="835"/>
    </location>
</feature>
<feature type="domain" description="Two component regulator three Y" evidence="2">
    <location>
        <begin position="514"/>
        <end position="578"/>
    </location>
</feature>
<dbReference type="GO" id="GO:0030435">
    <property type="term" value="P:sporulation resulting in formation of a cellular spore"/>
    <property type="evidence" value="ECO:0007669"/>
    <property type="project" value="InterPro"/>
</dbReference>
<dbReference type="AlphaFoldDB" id="A0A1A6B2D0"/>
<reference evidence="4 5" key="1">
    <citation type="journal article" date="2012" name="Front. Microbiol.">
        <title>Draft Genome Sequence of the Virulent Strain 01-B526 of the Fish Pathogen Aeromonas salmonicida.</title>
        <authorList>
            <person name="Charette S.J."/>
            <person name="Brochu F."/>
            <person name="Boyle B."/>
            <person name="Filion G."/>
            <person name="Tanaka K.H."/>
            <person name="Derome N."/>
        </authorList>
    </citation>
    <scope>NUCLEOTIDE SEQUENCE [LARGE SCALE GENOMIC DNA]</scope>
    <source>
        <strain evidence="4 5">P11</strain>
    </source>
</reference>
<accession>A0A1A6B2D0</accession>
<evidence type="ECO:0000259" key="3">
    <source>
        <dbReference type="Pfam" id="PF08486"/>
    </source>
</evidence>
<dbReference type="InterPro" id="IPR013486">
    <property type="entry name" value="SpoIID/LytB"/>
</dbReference>
<keyword evidence="5" id="KW-1185">Reference proteome</keyword>
<dbReference type="Pfam" id="PF08486">
    <property type="entry name" value="SpoIID"/>
    <property type="match status" value="1"/>
</dbReference>
<evidence type="ECO:0000259" key="1">
    <source>
        <dbReference type="Pfam" id="PF01471"/>
    </source>
</evidence>
<name>A0A1A6B2D0_9CLOT</name>
<dbReference type="InterPro" id="IPR036366">
    <property type="entry name" value="PGBDSf"/>
</dbReference>
<gene>
    <name evidence="4" type="primary">lytB_1</name>
    <name evidence="4" type="ORF">CLRAG_03710</name>
</gene>
<dbReference type="Pfam" id="PF07495">
    <property type="entry name" value="Y_Y_Y"/>
    <property type="match status" value="3"/>
</dbReference>
<dbReference type="Proteomes" id="UP000093954">
    <property type="component" value="Unassembled WGS sequence"/>
</dbReference>
<dbReference type="InterPro" id="IPR011123">
    <property type="entry name" value="Y_Y_Y"/>
</dbReference>
<dbReference type="EMBL" id="LROS01000004">
    <property type="protein sequence ID" value="OBR96501.1"/>
    <property type="molecule type" value="Genomic_DNA"/>
</dbReference>
<dbReference type="SUPFAM" id="SSF47090">
    <property type="entry name" value="PGBD-like"/>
    <property type="match status" value="1"/>
</dbReference>
<evidence type="ECO:0000259" key="2">
    <source>
        <dbReference type="Pfam" id="PF07495"/>
    </source>
</evidence>
<organism evidence="4 5">
    <name type="scientific">Clostridium ragsdalei P11</name>
    <dbReference type="NCBI Taxonomy" id="1353534"/>
    <lineage>
        <taxon>Bacteria</taxon>
        <taxon>Bacillati</taxon>
        <taxon>Bacillota</taxon>
        <taxon>Clostridia</taxon>
        <taxon>Eubacteriales</taxon>
        <taxon>Clostridiaceae</taxon>
        <taxon>Clostridium</taxon>
    </lineage>
</organism>
<dbReference type="NCBIfam" id="TIGR02669">
    <property type="entry name" value="SpoIID_LytB"/>
    <property type="match status" value="1"/>
</dbReference>
<dbReference type="PATRIC" id="fig|1353534.3.peg.383"/>
<dbReference type="RefSeq" id="WP_065076807.1">
    <property type="nucleotide sequence ID" value="NZ_LROS01000004.1"/>
</dbReference>
<feature type="domain" description="Two component regulator three Y" evidence="2">
    <location>
        <begin position="701"/>
        <end position="764"/>
    </location>
</feature>
<dbReference type="Pfam" id="PF01471">
    <property type="entry name" value="PG_binding_1"/>
    <property type="match status" value="1"/>
</dbReference>
<dbReference type="InterPro" id="IPR002477">
    <property type="entry name" value="Peptidoglycan-bd-like"/>
</dbReference>
<sequence length="852" mass="92477">MFKRYFLSFITCILFIAMFLIAFTQKAYAYQNSGYFNNVKVGLLSMSSTTITAALSGDYTLNGQLYPSGTVLNFGINGTSITLNGVVQSQVTLVPNNNSNVVTLTSGSVSNKYLGSFMIKFYNGKVLLINMIDIESYLKGVVGYELDNSCPIESLKAQSVAARNYAISRIGYAAANGYDFDDTPAYQTYKGYDSSLTNVISAVDQTKGQVLLYNDKLVETLYSAWHGGVSEDSENVWGNYVPYLRSVQDPFENLPWPKGNIVLTNAQIQAILVNKKYIASTDTFVSLDLSSITKFSSGRVSNINIIYKDAVGVVQTKSVTNDRTRIFLGLPSNLYTVTYDAVNGAYTFSGMGNGHGLGMSQIGAKNRASAGQTYDQILKFYYQNVYLQNLITSAILNNFTQNTNSLLVGNTISFNAAATSGSGTYLYKYVVMNGTNVVYTKDYNNISSLDYVPSTQGNYTVQVYMKDQNSTADYDDTKTSSFTVYGNPVINNLTTNKPQYLTGQTININTTAASGSGGYLYKYVISLNGTTLSTVDYSKNASLLYKVNSAGDYNITVYMKDSLSTKDYDGMKTMAVKVYDQPTMTYTSAQNCIFIGGTVNYTISEVNGSGSAKYRFVVMNGSSIAADSGYLSSNTFSFKPAAAGSYQVIGYLKDSLSEKTFDVQGTLNLNVYNPQIKNVNVSGYFYVGTALSFYANSTGVSPSGMSYRYEVYNNGKIVASSNFSTSSTFLFTPAVSGTYTVKVYGKDGLSTKNYDSIKQFNITVNNKPVYIATLPLSLGMTGSDVAALQNALIKLGYSISSATGYFGSQTNSAVIAFQTSAGIPASGIVGNWTYSSLNYALITKSGIRNLSF</sequence>
<evidence type="ECO:0000313" key="4">
    <source>
        <dbReference type="EMBL" id="OBR96501.1"/>
    </source>
</evidence>